<evidence type="ECO:0000256" key="1">
    <source>
        <dbReference type="SAM" id="Phobius"/>
    </source>
</evidence>
<gene>
    <name evidence="2" type="ORF">RirG_255970</name>
</gene>
<dbReference type="AlphaFoldDB" id="A0A015IDV4"/>
<dbReference type="Proteomes" id="UP000022910">
    <property type="component" value="Unassembled WGS sequence"/>
</dbReference>
<accession>A0A015IDV4</accession>
<dbReference type="HOGENOM" id="CLU_3051626_0_0_1"/>
<keyword evidence="1" id="KW-0472">Membrane</keyword>
<evidence type="ECO:0000313" key="2">
    <source>
        <dbReference type="EMBL" id="EXX52090.1"/>
    </source>
</evidence>
<sequence>MLSTRIRLLKEVVGLRQTWILGMVSAFGSWALDIWVSTSVGYMGEFRSERIETL</sequence>
<name>A0A015IDV4_RHIIW</name>
<reference evidence="2 3" key="1">
    <citation type="submission" date="2014-02" db="EMBL/GenBank/DDBJ databases">
        <title>Single nucleus genome sequencing reveals high similarity among nuclei of an endomycorrhizal fungus.</title>
        <authorList>
            <person name="Lin K."/>
            <person name="Geurts R."/>
            <person name="Zhang Z."/>
            <person name="Limpens E."/>
            <person name="Saunders D.G."/>
            <person name="Mu D."/>
            <person name="Pang E."/>
            <person name="Cao H."/>
            <person name="Cha H."/>
            <person name="Lin T."/>
            <person name="Zhou Q."/>
            <person name="Shang Y."/>
            <person name="Li Y."/>
            <person name="Ivanov S."/>
            <person name="Sharma T."/>
            <person name="Velzen R.V."/>
            <person name="Ruijter N.D."/>
            <person name="Aanen D.K."/>
            <person name="Win J."/>
            <person name="Kamoun S."/>
            <person name="Bisseling T."/>
            <person name="Huang S."/>
        </authorList>
    </citation>
    <scope>NUCLEOTIDE SEQUENCE [LARGE SCALE GENOMIC DNA]</scope>
    <source>
        <strain evidence="3">DAOM197198w</strain>
    </source>
</reference>
<organism evidence="2 3">
    <name type="scientific">Rhizophagus irregularis (strain DAOM 197198w)</name>
    <name type="common">Glomus intraradices</name>
    <dbReference type="NCBI Taxonomy" id="1432141"/>
    <lineage>
        <taxon>Eukaryota</taxon>
        <taxon>Fungi</taxon>
        <taxon>Fungi incertae sedis</taxon>
        <taxon>Mucoromycota</taxon>
        <taxon>Glomeromycotina</taxon>
        <taxon>Glomeromycetes</taxon>
        <taxon>Glomerales</taxon>
        <taxon>Glomeraceae</taxon>
        <taxon>Rhizophagus</taxon>
    </lineage>
</organism>
<evidence type="ECO:0000313" key="3">
    <source>
        <dbReference type="Proteomes" id="UP000022910"/>
    </source>
</evidence>
<feature type="transmembrane region" description="Helical" evidence="1">
    <location>
        <begin position="20"/>
        <end position="42"/>
    </location>
</feature>
<proteinExistence type="predicted"/>
<keyword evidence="3" id="KW-1185">Reference proteome</keyword>
<protein>
    <submittedName>
        <fullName evidence="2">Uncharacterized protein</fullName>
    </submittedName>
</protein>
<dbReference type="EMBL" id="JEMT01029471">
    <property type="protein sequence ID" value="EXX52090.1"/>
    <property type="molecule type" value="Genomic_DNA"/>
</dbReference>
<keyword evidence="1" id="KW-0812">Transmembrane</keyword>
<comment type="caution">
    <text evidence="2">The sequence shown here is derived from an EMBL/GenBank/DDBJ whole genome shotgun (WGS) entry which is preliminary data.</text>
</comment>
<keyword evidence="1" id="KW-1133">Transmembrane helix</keyword>